<dbReference type="PANTHER" id="PTHR21090">
    <property type="entry name" value="AROM/DEHYDROQUINATE SYNTHASE"/>
    <property type="match status" value="1"/>
</dbReference>
<dbReference type="InterPro" id="IPR013792">
    <property type="entry name" value="RNA3'P_cycl/enolpyr_Trfase_a/b"/>
</dbReference>
<comment type="pathway">
    <text evidence="1 7">Metabolic intermediate biosynthesis; chorismate biosynthesis; chorismate from D-erythrose 4-phosphate and phosphoenolpyruvate: step 6/7.</text>
</comment>
<dbReference type="PANTHER" id="PTHR21090:SF5">
    <property type="entry name" value="PENTAFUNCTIONAL AROM POLYPEPTIDE"/>
    <property type="match status" value="1"/>
</dbReference>
<comment type="catalytic activity">
    <reaction evidence="6">
        <text>3-phosphoshikimate + phosphoenolpyruvate = 5-O-(1-carboxyvinyl)-3-phosphoshikimate + phosphate</text>
        <dbReference type="Rhea" id="RHEA:21256"/>
        <dbReference type="ChEBI" id="CHEBI:43474"/>
        <dbReference type="ChEBI" id="CHEBI:57701"/>
        <dbReference type="ChEBI" id="CHEBI:58702"/>
        <dbReference type="ChEBI" id="CHEBI:145989"/>
        <dbReference type="EC" id="2.5.1.19"/>
    </reaction>
    <physiologicalReaction direction="left-to-right" evidence="6">
        <dbReference type="Rhea" id="RHEA:21257"/>
    </physiologicalReaction>
</comment>
<keyword evidence="5 7" id="KW-0057">Aromatic amino acid biosynthesis</keyword>
<feature type="binding site" evidence="7">
    <location>
        <position position="173"/>
    </location>
    <ligand>
        <name>3-phosphoshikimate</name>
        <dbReference type="ChEBI" id="CHEBI:145989"/>
    </ligand>
</feature>
<keyword evidence="4 7" id="KW-0808">Transferase</keyword>
<accession>A0A967AHP1</accession>
<feature type="binding site" evidence="7">
    <location>
        <position position="147"/>
    </location>
    <ligand>
        <name>3-phosphoshikimate</name>
        <dbReference type="ChEBI" id="CHEBI:145989"/>
    </ligand>
</feature>
<evidence type="ECO:0000259" key="9">
    <source>
        <dbReference type="Pfam" id="PF00275"/>
    </source>
</evidence>
<dbReference type="Proteomes" id="UP000643701">
    <property type="component" value="Unassembled WGS sequence"/>
</dbReference>
<organism evidence="10 11">
    <name type="scientific">Psychroflexus maritimus</name>
    <dbReference type="NCBI Taxonomy" id="2714865"/>
    <lineage>
        <taxon>Bacteria</taxon>
        <taxon>Pseudomonadati</taxon>
        <taxon>Bacteroidota</taxon>
        <taxon>Flavobacteriia</taxon>
        <taxon>Flavobacteriales</taxon>
        <taxon>Flavobacteriaceae</taxon>
        <taxon>Psychroflexus</taxon>
    </lineage>
</organism>
<feature type="binding site" evidence="7">
    <location>
        <position position="146"/>
    </location>
    <ligand>
        <name>3-phosphoshikimate</name>
        <dbReference type="ChEBI" id="CHEBI:145989"/>
    </ligand>
</feature>
<feature type="coiled-coil region" evidence="8">
    <location>
        <begin position="316"/>
        <end position="343"/>
    </location>
</feature>
<dbReference type="PROSITE" id="PS00885">
    <property type="entry name" value="EPSP_SYNTHASE_2"/>
    <property type="match status" value="1"/>
</dbReference>
<keyword evidence="7" id="KW-0963">Cytoplasm</keyword>
<feature type="binding site" evidence="7">
    <location>
        <position position="365"/>
    </location>
    <ligand>
        <name>phosphoenolpyruvate</name>
        <dbReference type="ChEBI" id="CHEBI:58702"/>
    </ligand>
</feature>
<dbReference type="InterPro" id="IPR001986">
    <property type="entry name" value="Enolpyruvate_Tfrase_dom"/>
</dbReference>
<dbReference type="AlphaFoldDB" id="A0A967AHP1"/>
<feature type="binding site" evidence="7">
    <location>
        <position position="23"/>
    </location>
    <ligand>
        <name>phosphoenolpyruvate</name>
        <dbReference type="ChEBI" id="CHEBI:58702"/>
    </ligand>
</feature>
<dbReference type="GO" id="GO:0008652">
    <property type="term" value="P:amino acid biosynthetic process"/>
    <property type="evidence" value="ECO:0007669"/>
    <property type="project" value="UniProtKB-KW"/>
</dbReference>
<comment type="caution">
    <text evidence="7">Lacks conserved residue(s) required for the propagation of feature annotation.</text>
</comment>
<dbReference type="InterPro" id="IPR023193">
    <property type="entry name" value="EPSP_synthase_CS"/>
</dbReference>
<evidence type="ECO:0000256" key="4">
    <source>
        <dbReference type="ARBA" id="ARBA00022679"/>
    </source>
</evidence>
<dbReference type="SUPFAM" id="SSF55205">
    <property type="entry name" value="EPT/RTPC-like"/>
    <property type="match status" value="1"/>
</dbReference>
<dbReference type="GO" id="GO:0003866">
    <property type="term" value="F:3-phosphoshikimate 1-carboxyvinyltransferase activity"/>
    <property type="evidence" value="ECO:0007669"/>
    <property type="project" value="UniProtKB-UniRule"/>
</dbReference>
<dbReference type="InterPro" id="IPR006264">
    <property type="entry name" value="EPSP_synthase"/>
</dbReference>
<dbReference type="HAMAP" id="MF_00210">
    <property type="entry name" value="EPSP_synth"/>
    <property type="match status" value="1"/>
</dbReference>
<gene>
    <name evidence="7" type="primary">aroA</name>
    <name evidence="10" type="ORF">G7034_10480</name>
</gene>
<comment type="function">
    <text evidence="7">Catalyzes the transfer of the enolpyruvyl moiety of phosphoenolpyruvate (PEP) to the 5-hydroxyl of shikimate-3-phosphate (S3P) to produce enolpyruvyl shikimate-3-phosphate and inorganic phosphate.</text>
</comment>
<dbReference type="GO" id="GO:0005737">
    <property type="term" value="C:cytoplasm"/>
    <property type="evidence" value="ECO:0007669"/>
    <property type="project" value="UniProtKB-SubCell"/>
</dbReference>
<protein>
    <recommendedName>
        <fullName evidence="7">3-phosphoshikimate 1-carboxyvinyltransferase</fullName>
        <ecNumber evidence="7">2.5.1.19</ecNumber>
    </recommendedName>
    <alternativeName>
        <fullName evidence="7">5-enolpyruvylshikimate-3-phosphate synthase</fullName>
        <shortName evidence="7">EPSP synthase</shortName>
        <shortName evidence="7">EPSPS</shortName>
    </alternativeName>
</protein>
<dbReference type="GO" id="GO:0009423">
    <property type="term" value="P:chorismate biosynthetic process"/>
    <property type="evidence" value="ECO:0007669"/>
    <property type="project" value="UniProtKB-UniRule"/>
</dbReference>
<dbReference type="EC" id="2.5.1.19" evidence="7"/>
<evidence type="ECO:0000313" key="10">
    <source>
        <dbReference type="EMBL" id="NGZ90676.1"/>
    </source>
</evidence>
<evidence type="ECO:0000256" key="8">
    <source>
        <dbReference type="SAM" id="Coils"/>
    </source>
</evidence>
<feature type="active site" description="Proton acceptor" evidence="7">
    <location>
        <position position="291"/>
    </location>
</feature>
<dbReference type="EMBL" id="JAANAS010000094">
    <property type="protein sequence ID" value="NGZ90676.1"/>
    <property type="molecule type" value="Genomic_DNA"/>
</dbReference>
<comment type="subcellular location">
    <subcellularLocation>
        <location evidence="7">Cytoplasm</location>
    </subcellularLocation>
</comment>
<proteinExistence type="inferred from homology"/>
<feature type="domain" description="Enolpyruvate transferase" evidence="9">
    <location>
        <begin position="59"/>
        <end position="398"/>
    </location>
</feature>
<comment type="caution">
    <text evidence="10">The sequence shown here is derived from an EMBL/GenBank/DDBJ whole genome shotgun (WGS) entry which is preliminary data.</text>
</comment>
<dbReference type="PIRSF" id="PIRSF000505">
    <property type="entry name" value="EPSPS"/>
    <property type="match status" value="1"/>
</dbReference>
<sequence>MIQLSFAPSRIKSSDSLKISGSKSESNRLLILQSLYPEISLQNLSNSRDTLVLQEVLLSKERIIDVGHAGTAMRFLTAYLALNTKTPVILQGSNRMHQRPIEVLVDALQSLGAKITYLNNQGYPPLKIEPSVITKGEVYLKASVSSQYITALMLIAPKLNNGLKINLIGKITSFPYLTMTSQLMKQAGFDVKFNNQVIRVFSSKSVSSKQITIESDWTSASYIYVAFLLSSMQKLRLSLYFQNSKQGDAYVVKFFKQFGIITSYYENELILEKENVAFPKHLQLDLIQTPDLAQTFAVLGLVLGIKMDIKGLSTLKIKETDRIEALKSEMEKLGAQVKTTVDTLKFTSPTSLQPNQLIRTYQDHRMAMAFALVAFKTSVKIEAPEVVEKSYPNFWRDLQKFGIQELA</sequence>
<feature type="binding site" evidence="7">
    <location>
        <position position="28"/>
    </location>
    <ligand>
        <name>3-phosphoshikimate</name>
        <dbReference type="ChEBI" id="CHEBI:145989"/>
    </ligand>
</feature>
<evidence type="ECO:0000256" key="7">
    <source>
        <dbReference type="HAMAP-Rule" id="MF_00210"/>
    </source>
</evidence>
<keyword evidence="8" id="KW-0175">Coiled coil</keyword>
<feature type="binding site" evidence="7">
    <location>
        <position position="99"/>
    </location>
    <ligand>
        <name>phosphoenolpyruvate</name>
        <dbReference type="ChEBI" id="CHEBI:58702"/>
    </ligand>
</feature>
<name>A0A967AHP1_9FLAO</name>
<feature type="binding site" evidence="7">
    <location>
        <position position="322"/>
    </location>
    <ligand>
        <name>phosphoenolpyruvate</name>
        <dbReference type="ChEBI" id="CHEBI:58702"/>
    </ligand>
</feature>
<keyword evidence="3 7" id="KW-0028">Amino-acid biosynthesis</keyword>
<feature type="binding site" evidence="7">
    <location>
        <position position="145"/>
    </location>
    <ligand>
        <name>3-phosphoshikimate</name>
        <dbReference type="ChEBI" id="CHEBI:145989"/>
    </ligand>
</feature>
<comment type="similarity">
    <text evidence="2 7">Belongs to the EPSP synthase family.</text>
</comment>
<feature type="binding site" evidence="7">
    <location>
        <position position="318"/>
    </location>
    <ligand>
        <name>3-phosphoshikimate</name>
        <dbReference type="ChEBI" id="CHEBI:145989"/>
    </ligand>
</feature>
<keyword evidence="11" id="KW-1185">Reference proteome</keyword>
<evidence type="ECO:0000313" key="11">
    <source>
        <dbReference type="Proteomes" id="UP000643701"/>
    </source>
</evidence>
<evidence type="ECO:0000256" key="6">
    <source>
        <dbReference type="ARBA" id="ARBA00044633"/>
    </source>
</evidence>
<dbReference type="InterPro" id="IPR036968">
    <property type="entry name" value="Enolpyruvate_Tfrase_sf"/>
</dbReference>
<dbReference type="RefSeq" id="WP_166400909.1">
    <property type="nucleotide sequence ID" value="NZ_JAANAS010000094.1"/>
</dbReference>
<comment type="subunit">
    <text evidence="7">Monomer.</text>
</comment>
<dbReference type="GO" id="GO:0009073">
    <property type="term" value="P:aromatic amino acid family biosynthetic process"/>
    <property type="evidence" value="ECO:0007669"/>
    <property type="project" value="UniProtKB-KW"/>
</dbReference>
<evidence type="ECO:0000256" key="1">
    <source>
        <dbReference type="ARBA" id="ARBA00004811"/>
    </source>
</evidence>
<evidence type="ECO:0000256" key="5">
    <source>
        <dbReference type="ARBA" id="ARBA00023141"/>
    </source>
</evidence>
<evidence type="ECO:0000256" key="3">
    <source>
        <dbReference type="ARBA" id="ARBA00022605"/>
    </source>
</evidence>
<feature type="binding site" evidence="7">
    <location>
        <position position="23"/>
    </location>
    <ligand>
        <name>3-phosphoshikimate</name>
        <dbReference type="ChEBI" id="CHEBI:145989"/>
    </ligand>
</feature>
<evidence type="ECO:0000256" key="2">
    <source>
        <dbReference type="ARBA" id="ARBA00009948"/>
    </source>
</evidence>
<feature type="binding site" evidence="7">
    <location>
        <position position="147"/>
    </location>
    <ligand>
        <name>phosphoenolpyruvate</name>
        <dbReference type="ChEBI" id="CHEBI:58702"/>
    </ligand>
</feature>
<feature type="binding site" evidence="7">
    <location>
        <position position="389"/>
    </location>
    <ligand>
        <name>phosphoenolpyruvate</name>
        <dbReference type="ChEBI" id="CHEBI:58702"/>
    </ligand>
</feature>
<reference evidence="10" key="1">
    <citation type="submission" date="2020-03" db="EMBL/GenBank/DDBJ databases">
        <title>Psychroflexus Maritimus sp. nov., isolate from marine sediment.</title>
        <authorList>
            <person name="Zhong Y.-L."/>
        </authorList>
    </citation>
    <scope>NUCLEOTIDE SEQUENCE</scope>
    <source>
        <strain evidence="10">C1</strain>
    </source>
</reference>
<feature type="binding site" evidence="7">
    <location>
        <position position="70"/>
    </location>
    <ligand>
        <name>phosphoenolpyruvate</name>
        <dbReference type="ChEBI" id="CHEBI:58702"/>
    </ligand>
</feature>
<feature type="binding site" evidence="7">
    <location>
        <position position="291"/>
    </location>
    <ligand>
        <name>3-phosphoshikimate</name>
        <dbReference type="ChEBI" id="CHEBI:145989"/>
    </ligand>
</feature>
<dbReference type="Pfam" id="PF00275">
    <property type="entry name" value="EPSP_synthase"/>
    <property type="match status" value="1"/>
</dbReference>
<dbReference type="Gene3D" id="3.65.10.10">
    <property type="entry name" value="Enolpyruvate transferase domain"/>
    <property type="match status" value="2"/>
</dbReference>
<feature type="binding site" evidence="7">
    <location>
        <position position="24"/>
    </location>
    <ligand>
        <name>3-phosphoshikimate</name>
        <dbReference type="ChEBI" id="CHEBI:145989"/>
    </ligand>
</feature>